<comment type="caution">
    <text evidence="3">The sequence shown here is derived from an EMBL/GenBank/DDBJ whole genome shotgun (WGS) entry which is preliminary data.</text>
</comment>
<evidence type="ECO:0000313" key="4">
    <source>
        <dbReference type="Proteomes" id="UP001149079"/>
    </source>
</evidence>
<dbReference type="PROSITE" id="PS51455">
    <property type="entry name" value="PIPK"/>
    <property type="match status" value="1"/>
</dbReference>
<dbReference type="SMART" id="SM00330">
    <property type="entry name" value="PIPKc"/>
    <property type="match status" value="1"/>
</dbReference>
<sequence length="341" mass="39645">MGESKRELALTKSIQSALTRDLDRFRKSFFGRLLAFFSVRRIKLTRHEKELFDRLRRDVWKFDPDQYQGSFHTTRGKSPLKPVGDLGYSGSTFFTTLDGHLLVKSLPRHFEYSFFEHDLLEPYFEYMSQHPDSLLVWITDYLIAPYTTLGTLLGWTPAHHIVMENTLCGRDDDPAAQQWETYDLKPIDYFVPERDLIPDALVSEGTLDRLADSFNDKLHLRRADYEAFWQMIQEDTKFLREANVVDYSLFLVRIPASSKPAIRGRSSPWRAGMPSADGKWKYRVAVLDFFWARHKLQPQVLSGAVQTFNVVGRQGPMTITTTAREYRANFLAMISEMIEVH</sequence>
<dbReference type="InterPro" id="IPR027483">
    <property type="entry name" value="PInositol-4-P-4/5-kinase_C_sf"/>
</dbReference>
<dbReference type="InterPro" id="IPR023610">
    <property type="entry name" value="PInositol-4/5-P-5/4-kinase"/>
</dbReference>
<keyword evidence="1" id="KW-0418">Kinase</keyword>
<dbReference type="RefSeq" id="XP_056520285.1">
    <property type="nucleotide sequence ID" value="XM_056666689.1"/>
</dbReference>
<dbReference type="GeneID" id="81405859"/>
<evidence type="ECO:0000313" key="3">
    <source>
        <dbReference type="EMBL" id="KAJ5129906.1"/>
    </source>
</evidence>
<dbReference type="PANTHER" id="PTHR23086:SF126">
    <property type="entry name" value="PIPK DOMAIN-CONTAINING PROTEIN"/>
    <property type="match status" value="1"/>
</dbReference>
<evidence type="ECO:0000256" key="1">
    <source>
        <dbReference type="PROSITE-ProRule" id="PRU00781"/>
    </source>
</evidence>
<organism evidence="3 4">
    <name type="scientific">Penicillium bovifimosum</name>
    <dbReference type="NCBI Taxonomy" id="126998"/>
    <lineage>
        <taxon>Eukaryota</taxon>
        <taxon>Fungi</taxon>
        <taxon>Dikarya</taxon>
        <taxon>Ascomycota</taxon>
        <taxon>Pezizomycotina</taxon>
        <taxon>Eurotiomycetes</taxon>
        <taxon>Eurotiomycetidae</taxon>
        <taxon>Eurotiales</taxon>
        <taxon>Aspergillaceae</taxon>
        <taxon>Penicillium</taxon>
    </lineage>
</organism>
<dbReference type="Gene3D" id="3.30.800.10">
    <property type="entry name" value="Phosphatidylinositol Phosphate Kinase II Beta"/>
    <property type="match status" value="1"/>
</dbReference>
<dbReference type="Pfam" id="PF01504">
    <property type="entry name" value="PIP5K"/>
    <property type="match status" value="1"/>
</dbReference>
<dbReference type="OrthoDB" id="70770at2759"/>
<evidence type="ECO:0000259" key="2">
    <source>
        <dbReference type="PROSITE" id="PS51455"/>
    </source>
</evidence>
<dbReference type="GO" id="GO:0016308">
    <property type="term" value="F:1-phosphatidylinositol-4-phosphate 5-kinase activity"/>
    <property type="evidence" value="ECO:0007669"/>
    <property type="project" value="TreeGrafter"/>
</dbReference>
<protein>
    <recommendedName>
        <fullName evidence="2">PIPK domain-containing protein</fullName>
    </recommendedName>
</protein>
<dbReference type="PANTHER" id="PTHR23086">
    <property type="entry name" value="PHOSPHATIDYLINOSITOL-4-PHOSPHATE 5-KINASE"/>
    <property type="match status" value="1"/>
</dbReference>
<dbReference type="AlphaFoldDB" id="A0A9W9L0A9"/>
<keyword evidence="4" id="KW-1185">Reference proteome</keyword>
<keyword evidence="1" id="KW-0808">Transferase</keyword>
<feature type="domain" description="PIPK" evidence="2">
    <location>
        <begin position="1"/>
        <end position="341"/>
    </location>
</feature>
<dbReference type="GO" id="GO:0005886">
    <property type="term" value="C:plasma membrane"/>
    <property type="evidence" value="ECO:0007669"/>
    <property type="project" value="TreeGrafter"/>
</dbReference>
<dbReference type="GO" id="GO:0005524">
    <property type="term" value="F:ATP binding"/>
    <property type="evidence" value="ECO:0007669"/>
    <property type="project" value="UniProtKB-UniRule"/>
</dbReference>
<dbReference type="Proteomes" id="UP001149079">
    <property type="component" value="Unassembled WGS sequence"/>
</dbReference>
<dbReference type="Gene3D" id="3.30.810.10">
    <property type="entry name" value="2-Layer Sandwich"/>
    <property type="match status" value="1"/>
</dbReference>
<reference evidence="3" key="2">
    <citation type="journal article" date="2023" name="IMA Fungus">
        <title>Comparative genomic study of the Penicillium genus elucidates a diverse pangenome and 15 lateral gene transfer events.</title>
        <authorList>
            <person name="Petersen C."/>
            <person name="Sorensen T."/>
            <person name="Nielsen M.R."/>
            <person name="Sondergaard T.E."/>
            <person name="Sorensen J.L."/>
            <person name="Fitzpatrick D.A."/>
            <person name="Frisvad J.C."/>
            <person name="Nielsen K.L."/>
        </authorList>
    </citation>
    <scope>NUCLEOTIDE SEQUENCE</scope>
    <source>
        <strain evidence="3">IBT 22155</strain>
    </source>
</reference>
<keyword evidence="1" id="KW-0067">ATP-binding</keyword>
<dbReference type="GO" id="GO:0046854">
    <property type="term" value="P:phosphatidylinositol phosphate biosynthetic process"/>
    <property type="evidence" value="ECO:0007669"/>
    <property type="project" value="TreeGrafter"/>
</dbReference>
<dbReference type="InterPro" id="IPR002498">
    <property type="entry name" value="PInositol-4-P-4/5-kinase_core"/>
</dbReference>
<dbReference type="InterPro" id="IPR027484">
    <property type="entry name" value="PInositol-4-P-5-kinase_N"/>
</dbReference>
<dbReference type="SUPFAM" id="SSF56104">
    <property type="entry name" value="SAICAR synthase-like"/>
    <property type="match status" value="1"/>
</dbReference>
<accession>A0A9W9L0A9</accession>
<gene>
    <name evidence="3" type="ORF">N7515_005945</name>
</gene>
<proteinExistence type="predicted"/>
<dbReference type="EMBL" id="JAPQKL010000005">
    <property type="protein sequence ID" value="KAJ5129906.1"/>
    <property type="molecule type" value="Genomic_DNA"/>
</dbReference>
<name>A0A9W9L0A9_9EURO</name>
<reference evidence="3" key="1">
    <citation type="submission" date="2022-11" db="EMBL/GenBank/DDBJ databases">
        <authorList>
            <person name="Petersen C."/>
        </authorList>
    </citation>
    <scope>NUCLEOTIDE SEQUENCE</scope>
    <source>
        <strain evidence="3">IBT 22155</strain>
    </source>
</reference>
<keyword evidence="1" id="KW-0547">Nucleotide-binding</keyword>